<evidence type="ECO:0000313" key="3">
    <source>
        <dbReference type="Proteomes" id="UP001178508"/>
    </source>
</evidence>
<sequence length="331" mass="36284">MPHFSTDDYHKLLQKIAVLETKINRLEANVDRNGRCGNETTSCDQNHNTQLITIDQEDYGSSNASSSDSLGAKPKSSHWNMGGQVTSRAQHPKICDETGWPKLSSTPVQRKKQPWIAAKGGPKIKNNLPPQQPSLSLHNRFAPLLRNPGSSSPHSRDKRQEAKRHEIKHHGLDRETPRAPPSTKSFGSSQKEESVLLLPPLSLEDPPCSSKEEESLLPVCPPTEEDVPCQTSPIASSSLGTPSPSSSLLDFPAELRELENAGVRLSGTPLHHSSHRTVLPPPNPPNRPKSTKQQRAPPPPPRQGVLQHPLPQRDKSTGLTVRNTSFTISSC</sequence>
<feature type="compositionally biased region" description="Polar residues" evidence="1">
    <location>
        <begin position="77"/>
        <end position="89"/>
    </location>
</feature>
<feature type="region of interest" description="Disordered" evidence="1">
    <location>
        <begin position="142"/>
        <end position="331"/>
    </location>
</feature>
<feature type="compositionally biased region" description="Low complexity" evidence="1">
    <location>
        <begin position="236"/>
        <end position="249"/>
    </location>
</feature>
<gene>
    <name evidence="2" type="ORF">XNOV1_A038429</name>
</gene>
<dbReference type="AlphaFoldDB" id="A0AAV1FEV9"/>
<feature type="compositionally biased region" description="Basic and acidic residues" evidence="1">
    <location>
        <begin position="154"/>
        <end position="177"/>
    </location>
</feature>
<dbReference type="Proteomes" id="UP001178508">
    <property type="component" value="Chromosome 7"/>
</dbReference>
<evidence type="ECO:0000256" key="1">
    <source>
        <dbReference type="SAM" id="MobiDB-lite"/>
    </source>
</evidence>
<feature type="compositionally biased region" description="Polar residues" evidence="1">
    <location>
        <begin position="317"/>
        <end position="331"/>
    </location>
</feature>
<protein>
    <submittedName>
        <fullName evidence="2">Uncharacterized protein LOC118313818</fullName>
    </submittedName>
</protein>
<name>A0AAV1FEV9_XYRNO</name>
<keyword evidence="3" id="KW-1185">Reference proteome</keyword>
<feature type="region of interest" description="Disordered" evidence="1">
    <location>
        <begin position="55"/>
        <end position="91"/>
    </location>
</feature>
<feature type="compositionally biased region" description="Low complexity" evidence="1">
    <location>
        <begin position="195"/>
        <end position="209"/>
    </location>
</feature>
<reference evidence="2" key="1">
    <citation type="submission" date="2023-08" db="EMBL/GenBank/DDBJ databases">
        <authorList>
            <person name="Alioto T."/>
            <person name="Alioto T."/>
            <person name="Gomez Garrido J."/>
        </authorList>
    </citation>
    <scope>NUCLEOTIDE SEQUENCE</scope>
</reference>
<accession>A0AAV1FEV9</accession>
<dbReference type="EMBL" id="OY660870">
    <property type="protein sequence ID" value="CAJ1059653.1"/>
    <property type="molecule type" value="Genomic_DNA"/>
</dbReference>
<evidence type="ECO:0000313" key="2">
    <source>
        <dbReference type="EMBL" id="CAJ1059653.1"/>
    </source>
</evidence>
<proteinExistence type="predicted"/>
<organism evidence="2 3">
    <name type="scientific">Xyrichtys novacula</name>
    <name type="common">Pearly razorfish</name>
    <name type="synonym">Hemipteronotus novacula</name>
    <dbReference type="NCBI Taxonomy" id="13765"/>
    <lineage>
        <taxon>Eukaryota</taxon>
        <taxon>Metazoa</taxon>
        <taxon>Chordata</taxon>
        <taxon>Craniata</taxon>
        <taxon>Vertebrata</taxon>
        <taxon>Euteleostomi</taxon>
        <taxon>Actinopterygii</taxon>
        <taxon>Neopterygii</taxon>
        <taxon>Teleostei</taxon>
        <taxon>Neoteleostei</taxon>
        <taxon>Acanthomorphata</taxon>
        <taxon>Eupercaria</taxon>
        <taxon>Labriformes</taxon>
        <taxon>Labridae</taxon>
        <taxon>Xyrichtys</taxon>
    </lineage>
</organism>